<evidence type="ECO:0000259" key="3">
    <source>
        <dbReference type="Pfam" id="PF03732"/>
    </source>
</evidence>
<sequence>MSPKTRKTGPRQSQDVSVTQGKNSHPIDHEVHHEDANPPPPTVMFDMIKALQVSQHEVVGMIKELNDEKNSHNHREPPEGEVELNKKDNTVNKLADGNKPPQYMTFSEVAALLEKERVPVGTQRFARRPPYPAELLNQPYPDKYEVPTLTQYDGRKGNSTEHVSKFLDAMGPHAGNGNLCLREFSKSLTDRAYTWYTTLKSDSVRTWDDMVEVFCTKYFHVEDKITLLTLHNTKQGPTESLLTYIKRFKDVALDCYSNHEELELVEICITNMLTEYRAHLENLDIVRTLRKMFQTKIKDRTLKLSKPQQEVQKNPLLQHGRGATAVVIHGNVADLDMDKEEAAPLESTIMALQKSPKFRSLFDQLGLGAEARKMATGALVSIVAESGAQCFTAKAHANRAYLETTNAISFTNEDMEVQYPDHKRPLYLTASTNEVQVRRALVNTGSSLNLIPISTLQAANISRRKIQGTPMEVIGFGGVAEYTVGHIQLALKLPANNTPFDETEAHFVETAFYEDLAPAGEASISRSMRTPLPTWEDIRDHPKADLRNMLELKGKRKEAVREAQDQSPKCEDPGKKLGGAIPSCCTIQEAYDQMPGLDPGLVAHALNVELGTRPVVQPKRTFHLEVEAQIIKEIEKLLAVGFVKPIQHPQWLSNIVPVKKKNDQISMDVLIDSVAGQEMFSFMDGFSGYNQIRMFQEIEDYVNDVVVKSKTREGHLETLRKVLERCRAYNLRMNPLKCVFGVSARKFLGFLVHKRGIDVDPAKATTIATMKPPTNVKQLKSFLGRLSYIRRFIPGLESLTSSFSHSLKKNVPFVWSQECQKSFETLKQIMSKLPIVCSSIIRKPLKLYLASNNQAIGALIAQDDEQGQEQPVYYVSRALKEMETCYLRAERVCLALKYAAQRLRHYFLAHQVHLMTKSHPIRTLLQRVVLSERLESRGDGLAVREFIQGVHEFG</sequence>
<evidence type="ECO:0000313" key="5">
    <source>
        <dbReference type="EMBL" id="SPD25435.1"/>
    </source>
</evidence>
<dbReference type="PANTHER" id="PTHR37984:SF5">
    <property type="entry name" value="PROTEIN NYNRIN-LIKE"/>
    <property type="match status" value="1"/>
</dbReference>
<evidence type="ECO:0008006" key="6">
    <source>
        <dbReference type="Google" id="ProtNLM"/>
    </source>
</evidence>
<dbReference type="SUPFAM" id="SSF56672">
    <property type="entry name" value="DNA/RNA polymerases"/>
    <property type="match status" value="1"/>
</dbReference>
<dbReference type="InterPro" id="IPR043502">
    <property type="entry name" value="DNA/RNA_pol_sf"/>
</dbReference>
<evidence type="ECO:0000256" key="1">
    <source>
        <dbReference type="ARBA" id="ARBA00023268"/>
    </source>
</evidence>
<dbReference type="Gene3D" id="3.30.70.270">
    <property type="match status" value="2"/>
</dbReference>
<dbReference type="AlphaFoldDB" id="A0A2N9IM89"/>
<dbReference type="InterPro" id="IPR005162">
    <property type="entry name" value="Retrotrans_gag_dom"/>
</dbReference>
<dbReference type="FunFam" id="3.30.70.270:FF:000020">
    <property type="entry name" value="Transposon Tf2-6 polyprotein-like Protein"/>
    <property type="match status" value="1"/>
</dbReference>
<feature type="compositionally biased region" description="Polar residues" evidence="2">
    <location>
        <begin position="10"/>
        <end position="23"/>
    </location>
</feature>
<evidence type="ECO:0000256" key="2">
    <source>
        <dbReference type="SAM" id="MobiDB-lite"/>
    </source>
</evidence>
<dbReference type="Pfam" id="PF03732">
    <property type="entry name" value="Retrotrans_gag"/>
    <property type="match status" value="1"/>
</dbReference>
<dbReference type="Pfam" id="PF17919">
    <property type="entry name" value="RT_RNaseH_2"/>
    <property type="match status" value="1"/>
</dbReference>
<keyword evidence="1" id="KW-0511">Multifunctional enzyme</keyword>
<dbReference type="Gene3D" id="3.10.10.10">
    <property type="entry name" value="HIV Type 1 Reverse Transcriptase, subunit A, domain 1"/>
    <property type="match status" value="1"/>
</dbReference>
<dbReference type="EMBL" id="OIVN01006116">
    <property type="protein sequence ID" value="SPD25435.1"/>
    <property type="molecule type" value="Genomic_DNA"/>
</dbReference>
<feature type="domain" description="Reverse transcriptase/retrotransposon-derived protein RNase H-like" evidence="4">
    <location>
        <begin position="815"/>
        <end position="913"/>
    </location>
</feature>
<organism evidence="5">
    <name type="scientific">Fagus sylvatica</name>
    <name type="common">Beechnut</name>
    <dbReference type="NCBI Taxonomy" id="28930"/>
    <lineage>
        <taxon>Eukaryota</taxon>
        <taxon>Viridiplantae</taxon>
        <taxon>Streptophyta</taxon>
        <taxon>Embryophyta</taxon>
        <taxon>Tracheophyta</taxon>
        <taxon>Spermatophyta</taxon>
        <taxon>Magnoliopsida</taxon>
        <taxon>eudicotyledons</taxon>
        <taxon>Gunneridae</taxon>
        <taxon>Pentapetalae</taxon>
        <taxon>rosids</taxon>
        <taxon>fabids</taxon>
        <taxon>Fagales</taxon>
        <taxon>Fagaceae</taxon>
        <taxon>Fagus</taxon>
    </lineage>
</organism>
<dbReference type="PANTHER" id="PTHR37984">
    <property type="entry name" value="PROTEIN CBG26694"/>
    <property type="match status" value="1"/>
</dbReference>
<dbReference type="InterPro" id="IPR050951">
    <property type="entry name" value="Retrovirus_Pol_polyprotein"/>
</dbReference>
<protein>
    <recommendedName>
        <fullName evidence="6">Reverse transcriptase/retrotransposon-derived protein RNase H-like domain-containing protein</fullName>
    </recommendedName>
</protein>
<feature type="domain" description="Retrotransposon gag" evidence="3">
    <location>
        <begin position="184"/>
        <end position="260"/>
    </location>
</feature>
<gene>
    <name evidence="5" type="ORF">FSB_LOCUS53317</name>
</gene>
<feature type="region of interest" description="Disordered" evidence="2">
    <location>
        <begin position="1"/>
        <end position="39"/>
    </location>
</feature>
<dbReference type="InterPro" id="IPR041577">
    <property type="entry name" value="RT_RNaseH_2"/>
</dbReference>
<evidence type="ECO:0000259" key="4">
    <source>
        <dbReference type="Pfam" id="PF17919"/>
    </source>
</evidence>
<feature type="compositionally biased region" description="Basic and acidic residues" evidence="2">
    <location>
        <begin position="65"/>
        <end position="90"/>
    </location>
</feature>
<proteinExistence type="predicted"/>
<feature type="compositionally biased region" description="Basic and acidic residues" evidence="2">
    <location>
        <begin position="25"/>
        <end position="36"/>
    </location>
</feature>
<dbReference type="CDD" id="cd01647">
    <property type="entry name" value="RT_LTR"/>
    <property type="match status" value="1"/>
</dbReference>
<accession>A0A2N9IM89</accession>
<dbReference type="InterPro" id="IPR043128">
    <property type="entry name" value="Rev_trsase/Diguanyl_cyclase"/>
</dbReference>
<feature type="region of interest" description="Disordered" evidence="2">
    <location>
        <begin position="65"/>
        <end position="99"/>
    </location>
</feature>
<name>A0A2N9IM89_FAGSY</name>
<dbReference type="GO" id="GO:0003824">
    <property type="term" value="F:catalytic activity"/>
    <property type="evidence" value="ECO:0007669"/>
    <property type="project" value="UniProtKB-KW"/>
</dbReference>
<reference evidence="5" key="1">
    <citation type="submission" date="2018-02" db="EMBL/GenBank/DDBJ databases">
        <authorList>
            <person name="Cohen D.B."/>
            <person name="Kent A.D."/>
        </authorList>
    </citation>
    <scope>NUCLEOTIDE SEQUENCE</scope>
</reference>